<feature type="compositionally biased region" description="Low complexity" evidence="6">
    <location>
        <begin position="50"/>
        <end position="64"/>
    </location>
</feature>
<organism evidence="8 9">
    <name type="scientific">Urochloa decumbens</name>
    <dbReference type="NCBI Taxonomy" id="240449"/>
    <lineage>
        <taxon>Eukaryota</taxon>
        <taxon>Viridiplantae</taxon>
        <taxon>Streptophyta</taxon>
        <taxon>Embryophyta</taxon>
        <taxon>Tracheophyta</taxon>
        <taxon>Spermatophyta</taxon>
        <taxon>Magnoliopsida</taxon>
        <taxon>Liliopsida</taxon>
        <taxon>Poales</taxon>
        <taxon>Poaceae</taxon>
        <taxon>PACMAD clade</taxon>
        <taxon>Panicoideae</taxon>
        <taxon>Panicodae</taxon>
        <taxon>Paniceae</taxon>
        <taxon>Melinidinae</taxon>
        <taxon>Urochloa</taxon>
    </lineage>
</organism>
<evidence type="ECO:0000256" key="1">
    <source>
        <dbReference type="ARBA" id="ARBA00004123"/>
    </source>
</evidence>
<dbReference type="SMART" id="SM00380">
    <property type="entry name" value="AP2"/>
    <property type="match status" value="1"/>
</dbReference>
<evidence type="ECO:0000313" key="9">
    <source>
        <dbReference type="Proteomes" id="UP001497457"/>
    </source>
</evidence>
<dbReference type="InterPro" id="IPR044808">
    <property type="entry name" value="ERF_plant"/>
</dbReference>
<keyword evidence="9" id="KW-1185">Reference proteome</keyword>
<dbReference type="Gene3D" id="3.30.730.10">
    <property type="entry name" value="AP2/ERF domain"/>
    <property type="match status" value="1"/>
</dbReference>
<dbReference type="InterPro" id="IPR016177">
    <property type="entry name" value="DNA-bd_dom_sf"/>
</dbReference>
<dbReference type="AlphaFoldDB" id="A0ABC9AJY0"/>
<reference evidence="8 9" key="2">
    <citation type="submission" date="2024-10" db="EMBL/GenBank/DDBJ databases">
        <authorList>
            <person name="Ryan C."/>
        </authorList>
    </citation>
    <scope>NUCLEOTIDE SEQUENCE [LARGE SCALE GENOMIC DNA]</scope>
</reference>
<keyword evidence="5" id="KW-0539">Nucleus</keyword>
<keyword evidence="2" id="KW-0805">Transcription regulation</keyword>
<dbReference type="PANTHER" id="PTHR31190:SF72">
    <property type="entry name" value="AP2 DOMAIN CONTAINING PROTEIN, EXPRESSED"/>
    <property type="match status" value="1"/>
</dbReference>
<reference evidence="9" key="1">
    <citation type="submission" date="2024-06" db="EMBL/GenBank/DDBJ databases">
        <authorList>
            <person name="Ryan C."/>
        </authorList>
    </citation>
    <scope>NUCLEOTIDE SEQUENCE [LARGE SCALE GENOMIC DNA]</scope>
</reference>
<dbReference type="Proteomes" id="UP001497457">
    <property type="component" value="Chromosome 21rd"/>
</dbReference>
<dbReference type="PANTHER" id="PTHR31190">
    <property type="entry name" value="DNA-BINDING DOMAIN"/>
    <property type="match status" value="1"/>
</dbReference>
<keyword evidence="4" id="KW-0804">Transcription</keyword>
<sequence length="290" mass="30826">MEITGRASFFYTAADPDATPPLDTTSSDMLLQLEAFLLDGIDGAEPTEVSSDSSSPSPSASSSSTLATIGDCPHWMPGADDIDAFLLDTNDDTAAAEECSAADRQSPSPSEPTTRGQYRRPPASFIGVRKRPWGKFAAEIRDSTRKGARVWIGTFDTPEAAALAYDQAAFSARGSAAVLNFPVDRVQESLRALALASGGGCSPVLALKRRHSKRTRRSKVSPAVDSSKNLKPQLRPASQCAYVSGMAAAVPQLLATAPRDMAGIDDVGDDYLEELLRAVSSELGEYYWTG</sequence>
<evidence type="ECO:0000256" key="5">
    <source>
        <dbReference type="ARBA" id="ARBA00023242"/>
    </source>
</evidence>
<proteinExistence type="predicted"/>
<evidence type="ECO:0000256" key="6">
    <source>
        <dbReference type="SAM" id="MobiDB-lite"/>
    </source>
</evidence>
<dbReference type="InterPro" id="IPR036955">
    <property type="entry name" value="AP2/ERF_dom_sf"/>
</dbReference>
<protein>
    <recommendedName>
        <fullName evidence="7">AP2/ERF domain-containing protein</fullName>
    </recommendedName>
</protein>
<dbReference type="GO" id="GO:0005634">
    <property type="term" value="C:nucleus"/>
    <property type="evidence" value="ECO:0007669"/>
    <property type="project" value="UniProtKB-SubCell"/>
</dbReference>
<feature type="compositionally biased region" description="Polar residues" evidence="6">
    <location>
        <begin position="103"/>
        <end position="116"/>
    </location>
</feature>
<dbReference type="EMBL" id="OZ075131">
    <property type="protein sequence ID" value="CAL4981432.1"/>
    <property type="molecule type" value="Genomic_DNA"/>
</dbReference>
<feature type="region of interest" description="Disordered" evidence="6">
    <location>
        <begin position="95"/>
        <end position="122"/>
    </location>
</feature>
<dbReference type="FunFam" id="3.30.730.10:FF:000001">
    <property type="entry name" value="Ethylene-responsive transcription factor 2"/>
    <property type="match status" value="1"/>
</dbReference>
<dbReference type="PROSITE" id="PS51032">
    <property type="entry name" value="AP2_ERF"/>
    <property type="match status" value="1"/>
</dbReference>
<dbReference type="InterPro" id="IPR001471">
    <property type="entry name" value="AP2/ERF_dom"/>
</dbReference>
<gene>
    <name evidence="8" type="ORF">URODEC1_LOCUS56133</name>
</gene>
<comment type="subcellular location">
    <subcellularLocation>
        <location evidence="1">Nucleus</location>
    </subcellularLocation>
</comment>
<evidence type="ECO:0000256" key="3">
    <source>
        <dbReference type="ARBA" id="ARBA00023125"/>
    </source>
</evidence>
<dbReference type="CDD" id="cd00018">
    <property type="entry name" value="AP2"/>
    <property type="match status" value="1"/>
</dbReference>
<evidence type="ECO:0000256" key="4">
    <source>
        <dbReference type="ARBA" id="ARBA00023163"/>
    </source>
</evidence>
<dbReference type="PRINTS" id="PR00367">
    <property type="entry name" value="ETHRSPELEMNT"/>
</dbReference>
<evidence type="ECO:0000256" key="2">
    <source>
        <dbReference type="ARBA" id="ARBA00023015"/>
    </source>
</evidence>
<evidence type="ECO:0000313" key="8">
    <source>
        <dbReference type="EMBL" id="CAL4981432.1"/>
    </source>
</evidence>
<accession>A0ABC9AJY0</accession>
<name>A0ABC9AJY0_9POAL</name>
<feature type="domain" description="AP2/ERF" evidence="7">
    <location>
        <begin position="124"/>
        <end position="182"/>
    </location>
</feature>
<keyword evidence="3" id="KW-0238">DNA-binding</keyword>
<evidence type="ECO:0000259" key="7">
    <source>
        <dbReference type="PROSITE" id="PS51032"/>
    </source>
</evidence>
<dbReference type="GO" id="GO:0003677">
    <property type="term" value="F:DNA binding"/>
    <property type="evidence" value="ECO:0007669"/>
    <property type="project" value="UniProtKB-KW"/>
</dbReference>
<dbReference type="Pfam" id="PF00847">
    <property type="entry name" value="AP2"/>
    <property type="match status" value="1"/>
</dbReference>
<dbReference type="SUPFAM" id="SSF54171">
    <property type="entry name" value="DNA-binding domain"/>
    <property type="match status" value="1"/>
</dbReference>
<feature type="region of interest" description="Disordered" evidence="6">
    <location>
        <begin position="43"/>
        <end position="69"/>
    </location>
</feature>